<dbReference type="GO" id="GO:0009252">
    <property type="term" value="P:peptidoglycan biosynthetic process"/>
    <property type="evidence" value="ECO:0007669"/>
    <property type="project" value="UniProtKB-KW"/>
</dbReference>
<dbReference type="InterPro" id="IPR051050">
    <property type="entry name" value="Lipid_II_flippase_MurJ/MviN"/>
</dbReference>
<dbReference type="PANTHER" id="PTHR47019">
    <property type="entry name" value="LIPID II FLIPPASE MURJ"/>
    <property type="match status" value="1"/>
</dbReference>
<feature type="transmembrane region" description="Helical" evidence="8">
    <location>
        <begin position="89"/>
        <end position="115"/>
    </location>
</feature>
<dbReference type="PRINTS" id="PR01806">
    <property type="entry name" value="VIRFACTRMVIN"/>
</dbReference>
<sequence>MMMEKASFLQNVQRIQKAGLVLAAGTLLANSASFVKSLLIARYYGTSAWLDAYFISLTPMLLITGILVSALHATLIPHVIKISKERGEAYAFSVFITFSLGTLLLVLVLTAFLGIGSRAVASLLGKGFTAAQQEFTSSLLSISTILVILTLLNEIALCVFHIHKHFALPSLLPFLNGVLSLIYLMYFHEQGVIALMWGLVLGLLLQTIVMLTLAFTRLFPRNTALLAWSNADLKRGVFLMLPLLIGASFGHINLVIDQMMASTLAPGSIAALNYASRLHSLVNQLFIMVLSTAVLPFFAKQAADNDMQGLRHTFLLTLKRIWWILLPLSVSILLGGRSAIQVIFQRGEFSEISTLSTSGAWIAYSLGLPFQATGILTARVYNALQKNTILMYVSALSVGFNIFCNWCFMKLWGHIGIAAATSVVYALTTAILLSLLYKKLSAPVSQQ</sequence>
<feature type="transmembrane region" description="Helical" evidence="8">
    <location>
        <begin position="281"/>
        <end position="299"/>
    </location>
</feature>
<proteinExistence type="predicted"/>
<dbReference type="GO" id="GO:0034204">
    <property type="term" value="P:lipid translocation"/>
    <property type="evidence" value="ECO:0007669"/>
    <property type="project" value="TreeGrafter"/>
</dbReference>
<evidence type="ECO:0000256" key="3">
    <source>
        <dbReference type="ARBA" id="ARBA00022692"/>
    </source>
</evidence>
<evidence type="ECO:0000256" key="5">
    <source>
        <dbReference type="ARBA" id="ARBA00022984"/>
    </source>
</evidence>
<evidence type="ECO:0000256" key="8">
    <source>
        <dbReference type="SAM" id="Phobius"/>
    </source>
</evidence>
<dbReference type="PANTHER" id="PTHR47019:SF1">
    <property type="entry name" value="LIPID II FLIPPASE MURJ"/>
    <property type="match status" value="1"/>
</dbReference>
<reference evidence="9 10" key="1">
    <citation type="submission" date="2017-10" db="EMBL/GenBank/DDBJ databases">
        <title>Novel microbial diversity and functional potential in the marine mammal oral microbiome.</title>
        <authorList>
            <person name="Dudek N.K."/>
            <person name="Sun C.L."/>
            <person name="Burstein D."/>
            <person name="Kantor R.S."/>
            <person name="Aliaga Goltsman D.S."/>
            <person name="Bik E.M."/>
            <person name="Thomas B.C."/>
            <person name="Banfield J.F."/>
            <person name="Relman D.A."/>
        </authorList>
    </citation>
    <scope>NUCLEOTIDE SEQUENCE [LARGE SCALE GENOMIC DNA]</scope>
    <source>
        <strain evidence="9">DOLZORAL124_49_17</strain>
    </source>
</reference>
<protein>
    <recommendedName>
        <fullName evidence="11">Murein biosynthesis integral membrane protein MurJ</fullName>
    </recommendedName>
</protein>
<evidence type="ECO:0008006" key="11">
    <source>
        <dbReference type="Google" id="ProtNLM"/>
    </source>
</evidence>
<evidence type="ECO:0000256" key="2">
    <source>
        <dbReference type="ARBA" id="ARBA00022475"/>
    </source>
</evidence>
<keyword evidence="3 8" id="KW-0812">Transmembrane</keyword>
<comment type="subcellular location">
    <subcellularLocation>
        <location evidence="1">Cell membrane</location>
        <topology evidence="1">Multi-pass membrane protein</topology>
    </subcellularLocation>
</comment>
<keyword evidence="4" id="KW-0133">Cell shape</keyword>
<dbReference type="InterPro" id="IPR004268">
    <property type="entry name" value="MurJ"/>
</dbReference>
<dbReference type="AlphaFoldDB" id="A0A2G6E9Y6"/>
<feature type="transmembrane region" description="Helical" evidence="8">
    <location>
        <begin position="135"/>
        <end position="159"/>
    </location>
</feature>
<evidence type="ECO:0000313" key="10">
    <source>
        <dbReference type="Proteomes" id="UP000229740"/>
    </source>
</evidence>
<dbReference type="GO" id="GO:0015648">
    <property type="term" value="F:lipid-linked peptidoglycan transporter activity"/>
    <property type="evidence" value="ECO:0007669"/>
    <property type="project" value="TreeGrafter"/>
</dbReference>
<dbReference type="GO" id="GO:0005886">
    <property type="term" value="C:plasma membrane"/>
    <property type="evidence" value="ECO:0007669"/>
    <property type="project" value="UniProtKB-SubCell"/>
</dbReference>
<evidence type="ECO:0000256" key="1">
    <source>
        <dbReference type="ARBA" id="ARBA00004651"/>
    </source>
</evidence>
<evidence type="ECO:0000313" key="9">
    <source>
        <dbReference type="EMBL" id="PID58899.1"/>
    </source>
</evidence>
<feature type="transmembrane region" description="Helical" evidence="8">
    <location>
        <begin position="360"/>
        <end position="382"/>
    </location>
</feature>
<evidence type="ECO:0000256" key="7">
    <source>
        <dbReference type="ARBA" id="ARBA00023136"/>
    </source>
</evidence>
<dbReference type="Proteomes" id="UP000229740">
    <property type="component" value="Unassembled WGS sequence"/>
</dbReference>
<organism evidence="9 10">
    <name type="scientific">candidate division KSB3 bacterium</name>
    <dbReference type="NCBI Taxonomy" id="2044937"/>
    <lineage>
        <taxon>Bacteria</taxon>
        <taxon>candidate division KSB3</taxon>
    </lineage>
</organism>
<feature type="transmembrane region" description="Helical" evidence="8">
    <location>
        <begin position="192"/>
        <end position="215"/>
    </location>
</feature>
<keyword evidence="6 8" id="KW-1133">Transmembrane helix</keyword>
<keyword evidence="2" id="KW-1003">Cell membrane</keyword>
<feature type="transmembrane region" description="Helical" evidence="8">
    <location>
        <begin position="389"/>
        <end position="409"/>
    </location>
</feature>
<dbReference type="EMBL" id="PDPS01000021">
    <property type="protein sequence ID" value="PID58899.1"/>
    <property type="molecule type" value="Genomic_DNA"/>
</dbReference>
<dbReference type="GO" id="GO:0008360">
    <property type="term" value="P:regulation of cell shape"/>
    <property type="evidence" value="ECO:0007669"/>
    <property type="project" value="UniProtKB-KW"/>
</dbReference>
<feature type="transmembrane region" description="Helical" evidence="8">
    <location>
        <begin position="53"/>
        <end position="77"/>
    </location>
</feature>
<evidence type="ECO:0000256" key="4">
    <source>
        <dbReference type="ARBA" id="ARBA00022960"/>
    </source>
</evidence>
<keyword evidence="7 8" id="KW-0472">Membrane</keyword>
<dbReference type="Pfam" id="PF03023">
    <property type="entry name" value="MurJ"/>
    <property type="match status" value="1"/>
</dbReference>
<feature type="transmembrane region" description="Helical" evidence="8">
    <location>
        <begin position="166"/>
        <end position="186"/>
    </location>
</feature>
<accession>A0A2G6E9Y6</accession>
<feature type="transmembrane region" description="Helical" evidence="8">
    <location>
        <begin position="236"/>
        <end position="256"/>
    </location>
</feature>
<comment type="caution">
    <text evidence="9">The sequence shown here is derived from an EMBL/GenBank/DDBJ whole genome shotgun (WGS) entry which is preliminary data.</text>
</comment>
<name>A0A2G6E9Y6_9BACT</name>
<gene>
    <name evidence="9" type="ORF">CSB45_02550</name>
</gene>
<evidence type="ECO:0000256" key="6">
    <source>
        <dbReference type="ARBA" id="ARBA00022989"/>
    </source>
</evidence>
<feature type="transmembrane region" description="Helical" evidence="8">
    <location>
        <begin position="320"/>
        <end position="340"/>
    </location>
</feature>
<keyword evidence="5" id="KW-0573">Peptidoglycan synthesis</keyword>
<feature type="transmembrane region" description="Helical" evidence="8">
    <location>
        <begin position="415"/>
        <end position="437"/>
    </location>
</feature>